<keyword evidence="7" id="KW-0677">Repeat</keyword>
<evidence type="ECO:0000256" key="7">
    <source>
        <dbReference type="ARBA" id="ARBA00022737"/>
    </source>
</evidence>
<dbReference type="FunFam" id="1.25.10.10:FF:000009">
    <property type="entry name" value="Importin subunit alpha"/>
    <property type="match status" value="1"/>
</dbReference>
<dbReference type="Ensembl" id="ENSTGUT00000032646.1">
    <property type="protein sequence ID" value="ENSTGUP00000026551.1"/>
    <property type="gene ID" value="ENSTGUG00000011158.2"/>
</dbReference>
<feature type="region of interest" description="Disordered" evidence="13">
    <location>
        <begin position="1"/>
        <end position="106"/>
    </location>
</feature>
<dbReference type="SUPFAM" id="SSF48371">
    <property type="entry name" value="ARM repeat"/>
    <property type="match status" value="1"/>
</dbReference>
<dbReference type="InterPro" id="IPR036975">
    <property type="entry name" value="Importin-a_IBB_sf"/>
</dbReference>
<keyword evidence="4 12" id="KW-0813">Transport</keyword>
<keyword evidence="9" id="KW-0007">Acetylation</keyword>
<evidence type="ECO:0000313" key="16">
    <source>
        <dbReference type="Proteomes" id="UP000007754"/>
    </source>
</evidence>
<evidence type="ECO:0000256" key="1">
    <source>
        <dbReference type="ARBA" id="ARBA00004123"/>
    </source>
</evidence>
<evidence type="ECO:0000256" key="3">
    <source>
        <dbReference type="ARBA" id="ARBA00010394"/>
    </source>
</evidence>
<evidence type="ECO:0000256" key="13">
    <source>
        <dbReference type="SAM" id="MobiDB-lite"/>
    </source>
</evidence>
<dbReference type="Gene3D" id="1.25.10.10">
    <property type="entry name" value="Leucine-rich Repeat Variant"/>
    <property type="match status" value="1"/>
</dbReference>
<dbReference type="AlphaFoldDB" id="A0A674GVT8"/>
<evidence type="ECO:0000256" key="2">
    <source>
        <dbReference type="ARBA" id="ARBA00004496"/>
    </source>
</evidence>
<dbReference type="Gene3D" id="1.20.5.690">
    <property type="entry name" value="Importin-alpha, importin-beta-binding domain"/>
    <property type="match status" value="1"/>
</dbReference>
<comment type="subcellular location">
    <subcellularLocation>
        <location evidence="2">Cytoplasm</location>
    </subcellularLocation>
    <subcellularLocation>
        <location evidence="1">Nucleus</location>
    </subcellularLocation>
</comment>
<dbReference type="GO" id="GO:0005737">
    <property type="term" value="C:cytoplasm"/>
    <property type="evidence" value="ECO:0007669"/>
    <property type="project" value="UniProtKB-SubCell"/>
</dbReference>
<dbReference type="Pfam" id="PF00514">
    <property type="entry name" value="Arm"/>
    <property type="match status" value="7"/>
</dbReference>
<keyword evidence="10" id="KW-0539">Nucleus</keyword>
<name>A0A674GVT8_TAEGU</name>
<protein>
    <submittedName>
        <fullName evidence="15">Karyopherin subunit alpha 4</fullName>
    </submittedName>
</protein>
<dbReference type="InterPro" id="IPR000225">
    <property type="entry name" value="Armadillo"/>
</dbReference>
<gene>
    <name evidence="15" type="primary">KPNA4</name>
</gene>
<evidence type="ECO:0000256" key="6">
    <source>
        <dbReference type="ARBA" id="ARBA00022553"/>
    </source>
</evidence>
<dbReference type="FunFam" id="1.20.5.690:FF:000004">
    <property type="entry name" value="Importin subunit alpha"/>
    <property type="match status" value="1"/>
</dbReference>
<feature type="repeat" description="ARM" evidence="11">
    <location>
        <begin position="382"/>
        <end position="420"/>
    </location>
</feature>
<reference evidence="15 16" key="1">
    <citation type="journal article" date="2010" name="Nature">
        <title>The genome of a songbird.</title>
        <authorList>
            <person name="Warren W.C."/>
            <person name="Clayton D.F."/>
            <person name="Ellegren H."/>
            <person name="Arnold A.P."/>
            <person name="Hillier L.W."/>
            <person name="Kunstner A."/>
            <person name="Searle S."/>
            <person name="White S."/>
            <person name="Vilella A.J."/>
            <person name="Fairley S."/>
            <person name="Heger A."/>
            <person name="Kong L."/>
            <person name="Ponting C.P."/>
            <person name="Jarvis E.D."/>
            <person name="Mello C.V."/>
            <person name="Minx P."/>
            <person name="Lovell P."/>
            <person name="Velho T.A."/>
            <person name="Ferris M."/>
            <person name="Balakrishnan C.N."/>
            <person name="Sinha S."/>
            <person name="Blatti C."/>
            <person name="London S.E."/>
            <person name="Li Y."/>
            <person name="Lin Y.C."/>
            <person name="George J."/>
            <person name="Sweedler J."/>
            <person name="Southey B."/>
            <person name="Gunaratne P."/>
            <person name="Watson M."/>
            <person name="Nam K."/>
            <person name="Backstrom N."/>
            <person name="Smeds L."/>
            <person name="Nabholz B."/>
            <person name="Itoh Y."/>
            <person name="Whitney O."/>
            <person name="Pfenning A.R."/>
            <person name="Howard J."/>
            <person name="Volker M."/>
            <person name="Skinner B.M."/>
            <person name="Griffin D.K."/>
            <person name="Ye L."/>
            <person name="McLaren W.M."/>
            <person name="Flicek P."/>
            <person name="Quesada V."/>
            <person name="Velasco G."/>
            <person name="Lopez-Otin C."/>
            <person name="Puente X.S."/>
            <person name="Olender T."/>
            <person name="Lancet D."/>
            <person name="Smit A.F."/>
            <person name="Hubley R."/>
            <person name="Konkel M.K."/>
            <person name="Walker J.A."/>
            <person name="Batzer M.A."/>
            <person name="Gu W."/>
            <person name="Pollock D.D."/>
            <person name="Chen L."/>
            <person name="Cheng Z."/>
            <person name="Eichler E.E."/>
            <person name="Stapley J."/>
            <person name="Slate J."/>
            <person name="Ekblom R."/>
            <person name="Birkhead T."/>
            <person name="Burke T."/>
            <person name="Burt D."/>
            <person name="Scharff C."/>
            <person name="Adam I."/>
            <person name="Richard H."/>
            <person name="Sultan M."/>
            <person name="Soldatov A."/>
            <person name="Lehrach H."/>
            <person name="Edwards S.V."/>
            <person name="Yang S.P."/>
            <person name="Li X."/>
            <person name="Graves T."/>
            <person name="Fulton L."/>
            <person name="Nelson J."/>
            <person name="Chinwalla A."/>
            <person name="Hou S."/>
            <person name="Mardis E.R."/>
            <person name="Wilson R.K."/>
        </authorList>
    </citation>
    <scope>NUCLEOTIDE SEQUENCE [LARGE SCALE GENOMIC DNA]</scope>
</reference>
<evidence type="ECO:0000256" key="10">
    <source>
        <dbReference type="ARBA" id="ARBA00023242"/>
    </source>
</evidence>
<feature type="compositionally biased region" description="Pro residues" evidence="13">
    <location>
        <begin position="10"/>
        <end position="21"/>
    </location>
</feature>
<keyword evidence="16" id="KW-1185">Reference proteome</keyword>
<keyword evidence="5" id="KW-0963">Cytoplasm</keyword>
<evidence type="ECO:0000256" key="12">
    <source>
        <dbReference type="PROSITE-ProRule" id="PRU00561"/>
    </source>
</evidence>
<dbReference type="InterPro" id="IPR016024">
    <property type="entry name" value="ARM-type_fold"/>
</dbReference>
<dbReference type="GO" id="GO:0035332">
    <property type="term" value="P:positive regulation of hippo signaling"/>
    <property type="evidence" value="ECO:0007669"/>
    <property type="project" value="Ensembl"/>
</dbReference>
<dbReference type="GO" id="GO:0005643">
    <property type="term" value="C:nuclear pore"/>
    <property type="evidence" value="ECO:0007669"/>
    <property type="project" value="Ensembl"/>
</dbReference>
<dbReference type="GO" id="GO:0014046">
    <property type="term" value="P:dopamine secretion"/>
    <property type="evidence" value="ECO:0007669"/>
    <property type="project" value="Ensembl"/>
</dbReference>
<evidence type="ECO:0000313" key="15">
    <source>
        <dbReference type="Ensembl" id="ENSTGUP00000026551.1"/>
    </source>
</evidence>
<comment type="similarity">
    <text evidence="3">Belongs to the importin alpha family.</text>
</comment>
<dbReference type="InterPro" id="IPR011989">
    <property type="entry name" value="ARM-like"/>
</dbReference>
<evidence type="ECO:0000259" key="14">
    <source>
        <dbReference type="PROSITE" id="PS51214"/>
    </source>
</evidence>
<feature type="repeat" description="ARM" evidence="11">
    <location>
        <begin position="255"/>
        <end position="282"/>
    </location>
</feature>
<dbReference type="Pfam" id="PF01749">
    <property type="entry name" value="IBB"/>
    <property type="match status" value="1"/>
</dbReference>
<dbReference type="GO" id="GO:0031965">
    <property type="term" value="C:nuclear membrane"/>
    <property type="evidence" value="ECO:0007669"/>
    <property type="project" value="Ensembl"/>
</dbReference>
<dbReference type="GO" id="GO:0008139">
    <property type="term" value="F:nuclear localization sequence binding"/>
    <property type="evidence" value="ECO:0007669"/>
    <property type="project" value="Ensembl"/>
</dbReference>
<dbReference type="Proteomes" id="UP000007754">
    <property type="component" value="Chromosome 9"/>
</dbReference>
<reference evidence="15" key="3">
    <citation type="submission" date="2025-09" db="UniProtKB">
        <authorList>
            <consortium name="Ensembl"/>
        </authorList>
    </citation>
    <scope>IDENTIFICATION</scope>
</reference>
<feature type="repeat" description="ARM" evidence="11">
    <location>
        <begin position="212"/>
        <end position="256"/>
    </location>
</feature>
<reference evidence="15" key="2">
    <citation type="submission" date="2025-08" db="UniProtKB">
        <authorList>
            <consortium name="Ensembl"/>
        </authorList>
    </citation>
    <scope>IDENTIFICATION</scope>
</reference>
<dbReference type="InterPro" id="IPR002652">
    <property type="entry name" value="Importin-a_IBB"/>
</dbReference>
<dbReference type="InterPro" id="IPR032413">
    <property type="entry name" value="Arm_3"/>
</dbReference>
<feature type="compositionally biased region" description="Low complexity" evidence="13">
    <location>
        <begin position="38"/>
        <end position="57"/>
    </location>
</feature>
<accession>A0A674GVT8</accession>
<evidence type="ECO:0000256" key="8">
    <source>
        <dbReference type="ARBA" id="ARBA00022927"/>
    </source>
</evidence>
<feature type="domain" description="IBB" evidence="14">
    <location>
        <begin position="93"/>
        <end position="156"/>
    </location>
</feature>
<dbReference type="GO" id="GO:0010467">
    <property type="term" value="P:gene expression"/>
    <property type="evidence" value="ECO:0007669"/>
    <property type="project" value="Ensembl"/>
</dbReference>
<keyword evidence="6" id="KW-0597">Phosphoprotein</keyword>
<dbReference type="PROSITE" id="PS51214">
    <property type="entry name" value="IBB"/>
    <property type="match status" value="1"/>
</dbReference>
<keyword evidence="8" id="KW-0653">Protein transport</keyword>
<dbReference type="GO" id="GO:0061608">
    <property type="term" value="F:nuclear import signal receptor activity"/>
    <property type="evidence" value="ECO:0007669"/>
    <property type="project" value="Ensembl"/>
</dbReference>
<dbReference type="PANTHER" id="PTHR23316">
    <property type="entry name" value="IMPORTIN ALPHA"/>
    <property type="match status" value="1"/>
</dbReference>
<sequence>MGGGAQSEAPPSPPLARPVPSPARRHRRVRAAGTGTGPARSAAPLRAALRSAPARSDPAPPPGPSRLAEADSGPAGPPARYGPGRRRRGRAPPWPPPAMADSEKLDNQRLKNFKNKGRDLETMRRQRNEVVVELRKNKRDEHLLKRRNVPHEDICEDSDIDGDFRVQNTSLEAIVQNASSDNQGIQLSAVQAARKLLSSDRNPPIDDLIKSGILPILVHCLERDDNPSLQFEAAWALTNIASGTSEQTQAVVQSNAVPLFLRLLHSPHQNVCEQAVWALGNIIGDGPQCRDYVISLGVVKPLLSFISPSIPITFLRNVTWVMVNLCRHKDPPPPMETIQEILPALCVLIHHTDVNILVDTVWALSYLTDAGNEQIQMVIDSGIVPHLVPLLSHQEVKVQTAALRAVGNIVTGTDEQTQVVLNCEALSHFPALLTHPKEKINKYLVEAGDSERLRSLVESPEEAVWFLSNITAGNQQQVQAVIDANLVPMIIHLLDKGDFGTQKEAAWAISNLTISGRKDQVAYLIQQNVIPPFCNLLTVKDAQVVQVVLDGLSNILKMAEEEAETIANLIEECGGLEKIEQLQNHENEDIYKLAYEIIDQFFSSDDIDEDPSLVPEAIQGGTFGFNSSANVPAEGFQF</sequence>
<dbReference type="Pfam" id="PF16186">
    <property type="entry name" value="Arm_3"/>
    <property type="match status" value="1"/>
</dbReference>
<dbReference type="InParanoid" id="A0A674GVT8"/>
<dbReference type="SMART" id="SM00185">
    <property type="entry name" value="ARM"/>
    <property type="match status" value="8"/>
</dbReference>
<dbReference type="GO" id="GO:0042564">
    <property type="term" value="C:NLS-dependent protein nuclear import complex"/>
    <property type="evidence" value="ECO:0007669"/>
    <property type="project" value="Ensembl"/>
</dbReference>
<dbReference type="GO" id="GO:0005654">
    <property type="term" value="C:nucleoplasm"/>
    <property type="evidence" value="ECO:0007669"/>
    <property type="project" value="Ensembl"/>
</dbReference>
<dbReference type="OMA" id="IPRDGFN"/>
<dbReference type="PROSITE" id="PS50176">
    <property type="entry name" value="ARM_REPEAT"/>
    <property type="match status" value="3"/>
</dbReference>
<evidence type="ECO:0000256" key="4">
    <source>
        <dbReference type="ARBA" id="ARBA00022448"/>
    </source>
</evidence>
<organism evidence="15 16">
    <name type="scientific">Taeniopygia guttata</name>
    <name type="common">Zebra finch</name>
    <name type="synonym">Poephila guttata</name>
    <dbReference type="NCBI Taxonomy" id="59729"/>
    <lineage>
        <taxon>Eukaryota</taxon>
        <taxon>Metazoa</taxon>
        <taxon>Chordata</taxon>
        <taxon>Craniata</taxon>
        <taxon>Vertebrata</taxon>
        <taxon>Euteleostomi</taxon>
        <taxon>Archelosauria</taxon>
        <taxon>Archosauria</taxon>
        <taxon>Dinosauria</taxon>
        <taxon>Saurischia</taxon>
        <taxon>Theropoda</taxon>
        <taxon>Coelurosauria</taxon>
        <taxon>Aves</taxon>
        <taxon>Neognathae</taxon>
        <taxon>Neoaves</taxon>
        <taxon>Telluraves</taxon>
        <taxon>Australaves</taxon>
        <taxon>Passeriformes</taxon>
        <taxon>Passeroidea</taxon>
        <taxon>Estrildidae</taxon>
        <taxon>Estrildinae</taxon>
        <taxon>Taeniopygia</taxon>
    </lineage>
</organism>
<evidence type="ECO:0000256" key="9">
    <source>
        <dbReference type="ARBA" id="ARBA00022990"/>
    </source>
</evidence>
<proteinExistence type="inferred from homology"/>
<evidence type="ECO:0000256" key="5">
    <source>
        <dbReference type="ARBA" id="ARBA00022490"/>
    </source>
</evidence>
<dbReference type="GO" id="GO:0006607">
    <property type="term" value="P:NLS-bearing protein import into nucleus"/>
    <property type="evidence" value="ECO:0007669"/>
    <property type="project" value="Ensembl"/>
</dbReference>
<evidence type="ECO:0000256" key="11">
    <source>
        <dbReference type="PROSITE-ProRule" id="PRU00259"/>
    </source>
</evidence>
<dbReference type="GeneTree" id="ENSGT01050000244891"/>